<gene>
    <name evidence="1" type="ORF">BBA70_02190</name>
</gene>
<name>A0ABX4K239_9MOLU</name>
<evidence type="ECO:0000313" key="2">
    <source>
        <dbReference type="Proteomes" id="UP000220509"/>
    </source>
</evidence>
<reference evidence="1" key="1">
    <citation type="submission" date="2017-05" db="EMBL/GenBank/DDBJ databases">
        <title>Genome sequence of Ca. P. asteris strain NJAY.</title>
        <authorList>
            <person name="Lee I.-M."/>
            <person name="Gundersen-Rindal D."/>
            <person name="Sparks M."/>
        </authorList>
    </citation>
    <scope>NUCLEOTIDE SEQUENCE [LARGE SCALE GENOMIC DNA]</scope>
    <source>
        <strain evidence="1">NJAY</strain>
    </source>
</reference>
<dbReference type="EMBL" id="MAPF01000054">
    <property type="protein sequence ID" value="PEH36247.1"/>
    <property type="molecule type" value="Genomic_DNA"/>
</dbReference>
<evidence type="ECO:0000313" key="1">
    <source>
        <dbReference type="EMBL" id="PEH36247.1"/>
    </source>
</evidence>
<comment type="caution">
    <text evidence="1">The sequence shown here is derived from an EMBL/GenBank/DDBJ whole genome shotgun (WGS) entry which is preliminary data.</text>
</comment>
<keyword evidence="2" id="KW-1185">Reference proteome</keyword>
<accession>A0ABX4K239</accession>
<protein>
    <submittedName>
        <fullName evidence="1">Uncharacterized protein</fullName>
    </submittedName>
</protein>
<dbReference type="Proteomes" id="UP000220509">
    <property type="component" value="Unassembled WGS sequence"/>
</dbReference>
<sequence length="70" mass="8533">MRQKKRYLLLNFATPTKNTLFFSIKKQNTFQLILKKGKIYMCLFIKQFKKDENIFLNNKNNKINLIFNNK</sequence>
<proteinExistence type="predicted"/>
<organism evidence="1 2">
    <name type="scientific">New Jersey aster yellows phytoplasma</name>
    <dbReference type="NCBI Taxonomy" id="270520"/>
    <lineage>
        <taxon>Bacteria</taxon>
        <taxon>Bacillati</taxon>
        <taxon>Mycoplasmatota</taxon>
        <taxon>Mollicutes</taxon>
        <taxon>Acholeplasmatales</taxon>
        <taxon>Acholeplasmataceae</taxon>
        <taxon>Candidatus Phytoplasma</taxon>
        <taxon>16SrI (Aster yellows group)</taxon>
    </lineage>
</organism>